<evidence type="ECO:0000313" key="2">
    <source>
        <dbReference type="EMBL" id="GAA2069441.1"/>
    </source>
</evidence>
<dbReference type="Proteomes" id="UP001501480">
    <property type="component" value="Unassembled WGS sequence"/>
</dbReference>
<name>A0ABN2VR55_9ACTN</name>
<comment type="caution">
    <text evidence="2">The sequence shown here is derived from an EMBL/GenBank/DDBJ whole genome shotgun (WGS) entry which is preliminary data.</text>
</comment>
<evidence type="ECO:0000256" key="1">
    <source>
        <dbReference type="SAM" id="MobiDB-lite"/>
    </source>
</evidence>
<protein>
    <recommendedName>
        <fullName evidence="4">Spermidine synthase</fullName>
    </recommendedName>
</protein>
<gene>
    <name evidence="2" type="ORF">GCM10009821_02370</name>
</gene>
<reference evidence="2 3" key="1">
    <citation type="journal article" date="2019" name="Int. J. Syst. Evol. Microbiol.">
        <title>The Global Catalogue of Microorganisms (GCM) 10K type strain sequencing project: providing services to taxonomists for standard genome sequencing and annotation.</title>
        <authorList>
            <consortium name="The Broad Institute Genomics Platform"/>
            <consortium name="The Broad Institute Genome Sequencing Center for Infectious Disease"/>
            <person name="Wu L."/>
            <person name="Ma J."/>
        </authorList>
    </citation>
    <scope>NUCLEOTIDE SEQUENCE [LARGE SCALE GENOMIC DNA]</scope>
    <source>
        <strain evidence="2 3">JCM 15749</strain>
    </source>
</reference>
<proteinExistence type="predicted"/>
<accession>A0ABN2VR55</accession>
<evidence type="ECO:0008006" key="4">
    <source>
        <dbReference type="Google" id="ProtNLM"/>
    </source>
</evidence>
<organism evidence="2 3">
    <name type="scientific">Aeromicrobium halocynthiae</name>
    <dbReference type="NCBI Taxonomy" id="560557"/>
    <lineage>
        <taxon>Bacteria</taxon>
        <taxon>Bacillati</taxon>
        <taxon>Actinomycetota</taxon>
        <taxon>Actinomycetes</taxon>
        <taxon>Propionibacteriales</taxon>
        <taxon>Nocardioidaceae</taxon>
        <taxon>Aeromicrobium</taxon>
    </lineage>
</organism>
<dbReference type="EMBL" id="BAAAPY010000001">
    <property type="protein sequence ID" value="GAA2069441.1"/>
    <property type="molecule type" value="Genomic_DNA"/>
</dbReference>
<dbReference type="NCBIfam" id="NF037959">
    <property type="entry name" value="MFS_SpdSyn"/>
    <property type="match status" value="1"/>
</dbReference>
<evidence type="ECO:0000313" key="3">
    <source>
        <dbReference type="Proteomes" id="UP001501480"/>
    </source>
</evidence>
<dbReference type="InterPro" id="IPR029063">
    <property type="entry name" value="SAM-dependent_MTases_sf"/>
</dbReference>
<keyword evidence="3" id="KW-1185">Reference proteome</keyword>
<sequence>MLEPDEDLTALVRAELPLPRRSGIKVRPVDGRRGVAAMPDDHADVVVVDAFVGARVPGDLVTTSFLAELQRVMRPTGVLVMNVADGAPFRWSSRVVAGLRRTIGDVVVGIDPATLKGRRRGNVLLVADGPDLSWRDWERRAARLTFPYRVLGPDDVASRFGASAPFTDEDTQWSPPPPGGATHFG</sequence>
<dbReference type="Gene3D" id="3.40.50.150">
    <property type="entry name" value="Vaccinia Virus protein VP39"/>
    <property type="match status" value="1"/>
</dbReference>
<dbReference type="SUPFAM" id="SSF53335">
    <property type="entry name" value="S-adenosyl-L-methionine-dependent methyltransferases"/>
    <property type="match status" value="1"/>
</dbReference>
<feature type="region of interest" description="Disordered" evidence="1">
    <location>
        <begin position="161"/>
        <end position="185"/>
    </location>
</feature>